<proteinExistence type="predicted"/>
<dbReference type="AlphaFoldDB" id="A0A4Y2HCP3"/>
<organism evidence="1 2">
    <name type="scientific">Araneus ventricosus</name>
    <name type="common">Orbweaver spider</name>
    <name type="synonym">Epeira ventricosa</name>
    <dbReference type="NCBI Taxonomy" id="182803"/>
    <lineage>
        <taxon>Eukaryota</taxon>
        <taxon>Metazoa</taxon>
        <taxon>Ecdysozoa</taxon>
        <taxon>Arthropoda</taxon>
        <taxon>Chelicerata</taxon>
        <taxon>Arachnida</taxon>
        <taxon>Araneae</taxon>
        <taxon>Araneomorphae</taxon>
        <taxon>Entelegynae</taxon>
        <taxon>Araneoidea</taxon>
        <taxon>Araneidae</taxon>
        <taxon>Araneus</taxon>
    </lineage>
</organism>
<protein>
    <submittedName>
        <fullName evidence="1">Uncharacterized protein</fullName>
    </submittedName>
</protein>
<accession>A0A4Y2HCP3</accession>
<keyword evidence="2" id="KW-1185">Reference proteome</keyword>
<evidence type="ECO:0000313" key="1">
    <source>
        <dbReference type="EMBL" id="GBM63049.1"/>
    </source>
</evidence>
<evidence type="ECO:0000313" key="2">
    <source>
        <dbReference type="Proteomes" id="UP000499080"/>
    </source>
</evidence>
<dbReference type="Proteomes" id="UP000499080">
    <property type="component" value="Unassembled WGS sequence"/>
</dbReference>
<name>A0A4Y2HCP3_ARAVE</name>
<reference evidence="1 2" key="1">
    <citation type="journal article" date="2019" name="Sci. Rep.">
        <title>Orb-weaving spider Araneus ventricosus genome elucidates the spidroin gene catalogue.</title>
        <authorList>
            <person name="Kono N."/>
            <person name="Nakamura H."/>
            <person name="Ohtoshi R."/>
            <person name="Moran D.A.P."/>
            <person name="Shinohara A."/>
            <person name="Yoshida Y."/>
            <person name="Fujiwara M."/>
            <person name="Mori M."/>
            <person name="Tomita M."/>
            <person name="Arakawa K."/>
        </authorList>
    </citation>
    <scope>NUCLEOTIDE SEQUENCE [LARGE SCALE GENOMIC DNA]</scope>
</reference>
<sequence length="106" mass="12555">MEYQTRLDILLKKVLHTSTLEIIDKNNLFRKRNDNTRFRREDEKVLQIPPSYVDELKDKTLIISEMNGRMYRHSILGEHILLKIEPDLKLLGHISSTFCASKCRDI</sequence>
<dbReference type="OrthoDB" id="6617942at2759"/>
<comment type="caution">
    <text evidence="1">The sequence shown here is derived from an EMBL/GenBank/DDBJ whole genome shotgun (WGS) entry which is preliminary data.</text>
</comment>
<gene>
    <name evidence="1" type="ORF">AVEN_274469_1</name>
</gene>
<dbReference type="EMBL" id="BGPR01001850">
    <property type="protein sequence ID" value="GBM63049.1"/>
    <property type="molecule type" value="Genomic_DNA"/>
</dbReference>